<gene>
    <name evidence="1" type="ORF">UFOPK2786_00819</name>
</gene>
<dbReference type="EMBL" id="CAEZYW010000109">
    <property type="protein sequence ID" value="CAB4741830.1"/>
    <property type="molecule type" value="Genomic_DNA"/>
</dbReference>
<proteinExistence type="predicted"/>
<dbReference type="AlphaFoldDB" id="A0A6J6T3W7"/>
<evidence type="ECO:0000313" key="1">
    <source>
        <dbReference type="EMBL" id="CAB4741830.1"/>
    </source>
</evidence>
<accession>A0A6J6T3W7</accession>
<protein>
    <submittedName>
        <fullName evidence="1">Unannotated protein</fullName>
    </submittedName>
</protein>
<name>A0A6J6T3W7_9ZZZZ</name>
<organism evidence="1">
    <name type="scientific">freshwater metagenome</name>
    <dbReference type="NCBI Taxonomy" id="449393"/>
    <lineage>
        <taxon>unclassified sequences</taxon>
        <taxon>metagenomes</taxon>
        <taxon>ecological metagenomes</taxon>
    </lineage>
</organism>
<sequence length="67" mass="7489">MTTIPTLEPMSPPPLFLDQQFRQHLSIMLSESEQDNGDMPKLRPPSALKLKVYPAMTDQLVPVASLP</sequence>
<reference evidence="1" key="1">
    <citation type="submission" date="2020-05" db="EMBL/GenBank/DDBJ databases">
        <authorList>
            <person name="Chiriac C."/>
            <person name="Salcher M."/>
            <person name="Ghai R."/>
            <person name="Kavagutti S V."/>
        </authorList>
    </citation>
    <scope>NUCLEOTIDE SEQUENCE</scope>
</reference>